<reference evidence="3 4" key="1">
    <citation type="submission" date="2020-08" db="EMBL/GenBank/DDBJ databases">
        <title>Genomic Encyclopedia of Type Strains, Phase IV (KMG-IV): sequencing the most valuable type-strain genomes for metagenomic binning, comparative biology and taxonomic classification.</title>
        <authorList>
            <person name="Goeker M."/>
        </authorList>
    </citation>
    <scope>NUCLEOTIDE SEQUENCE [LARGE SCALE GENOMIC DNA]</scope>
    <source>
        <strain evidence="3 4">DSM 101064</strain>
    </source>
</reference>
<dbReference type="InterPro" id="IPR051534">
    <property type="entry name" value="CBASS_pafABC_assoc_protein"/>
</dbReference>
<sequence length="239" mass="26134">MTRTNRLFQLMQALRNHHPPVTAALLAAETGVSERTLYRDIDALRGLGAVIDGTAGYGYALTEDPALPPMMFNDEEIEALVLGLRDVQAIADPALATAAATALTKLHARLPSAQAHRLKHAVLAVNRIFPPPKPGIDVAVLRRATWDERSVSFGYVDGKGAQTSRTIDPLGIVFLQDKHCVLGWCHLRSDSRVFRLDRMCDLVVTEHSFRPRRVPMLQAALAKIKADVAEKKSSGTTLA</sequence>
<dbReference type="GO" id="GO:0003677">
    <property type="term" value="F:DNA binding"/>
    <property type="evidence" value="ECO:0007669"/>
    <property type="project" value="UniProtKB-KW"/>
</dbReference>
<dbReference type="PROSITE" id="PS52050">
    <property type="entry name" value="WYL"/>
    <property type="match status" value="1"/>
</dbReference>
<evidence type="ECO:0000313" key="4">
    <source>
        <dbReference type="Proteomes" id="UP000535415"/>
    </source>
</evidence>
<dbReference type="Proteomes" id="UP000535415">
    <property type="component" value="Unassembled WGS sequence"/>
</dbReference>
<dbReference type="AlphaFoldDB" id="A0A7W9BHF0"/>
<dbReference type="PANTHER" id="PTHR34580:SF3">
    <property type="entry name" value="PROTEIN PAFB"/>
    <property type="match status" value="1"/>
</dbReference>
<evidence type="ECO:0000313" key="3">
    <source>
        <dbReference type="EMBL" id="MBB5720613.1"/>
    </source>
</evidence>
<evidence type="ECO:0000259" key="1">
    <source>
        <dbReference type="Pfam" id="PF08279"/>
    </source>
</evidence>
<evidence type="ECO:0000259" key="2">
    <source>
        <dbReference type="Pfam" id="PF13280"/>
    </source>
</evidence>
<proteinExistence type="predicted"/>
<keyword evidence="3" id="KW-0238">DNA-binding</keyword>
<dbReference type="InterPro" id="IPR036388">
    <property type="entry name" value="WH-like_DNA-bd_sf"/>
</dbReference>
<dbReference type="RefSeq" id="WP_183524239.1">
    <property type="nucleotide sequence ID" value="NZ_JACIJM010000001.1"/>
</dbReference>
<protein>
    <submittedName>
        <fullName evidence="3">Putative DNA-binding transcriptional regulator YafY</fullName>
    </submittedName>
</protein>
<dbReference type="InterPro" id="IPR013196">
    <property type="entry name" value="HTH_11"/>
</dbReference>
<dbReference type="PANTHER" id="PTHR34580">
    <property type="match status" value="1"/>
</dbReference>
<dbReference type="SUPFAM" id="SSF46785">
    <property type="entry name" value="Winged helix' DNA-binding domain"/>
    <property type="match status" value="1"/>
</dbReference>
<accession>A0A7W9BHF0</accession>
<comment type="caution">
    <text evidence="3">The sequence shown here is derived from an EMBL/GenBank/DDBJ whole genome shotgun (WGS) entry which is preliminary data.</text>
</comment>
<dbReference type="Gene3D" id="1.10.10.10">
    <property type="entry name" value="Winged helix-like DNA-binding domain superfamily/Winged helix DNA-binding domain"/>
    <property type="match status" value="1"/>
</dbReference>
<keyword evidence="4" id="KW-1185">Reference proteome</keyword>
<dbReference type="InterPro" id="IPR026881">
    <property type="entry name" value="WYL_dom"/>
</dbReference>
<organism evidence="3 4">
    <name type="scientific">Yoonia ponticola</name>
    <dbReference type="NCBI Taxonomy" id="1524255"/>
    <lineage>
        <taxon>Bacteria</taxon>
        <taxon>Pseudomonadati</taxon>
        <taxon>Pseudomonadota</taxon>
        <taxon>Alphaproteobacteria</taxon>
        <taxon>Rhodobacterales</taxon>
        <taxon>Paracoccaceae</taxon>
        <taxon>Yoonia</taxon>
    </lineage>
</organism>
<name>A0A7W9BHF0_9RHOB</name>
<feature type="domain" description="Helix-turn-helix type 11" evidence="1">
    <location>
        <begin position="6"/>
        <end position="59"/>
    </location>
</feature>
<dbReference type="Pfam" id="PF13280">
    <property type="entry name" value="WYL"/>
    <property type="match status" value="1"/>
</dbReference>
<dbReference type="InterPro" id="IPR036390">
    <property type="entry name" value="WH_DNA-bd_sf"/>
</dbReference>
<dbReference type="Pfam" id="PF08279">
    <property type="entry name" value="HTH_11"/>
    <property type="match status" value="1"/>
</dbReference>
<feature type="domain" description="WYL" evidence="2">
    <location>
        <begin position="139"/>
        <end position="202"/>
    </location>
</feature>
<dbReference type="EMBL" id="JACIJM010000001">
    <property type="protein sequence ID" value="MBB5720613.1"/>
    <property type="molecule type" value="Genomic_DNA"/>
</dbReference>
<gene>
    <name evidence="3" type="ORF">FHS72_000217</name>
</gene>